<organism evidence="1">
    <name type="scientific">bioreactor metagenome</name>
    <dbReference type="NCBI Taxonomy" id="1076179"/>
    <lineage>
        <taxon>unclassified sequences</taxon>
        <taxon>metagenomes</taxon>
        <taxon>ecological metagenomes</taxon>
    </lineage>
</organism>
<dbReference type="InterPro" id="IPR031538">
    <property type="entry name" value="Anti-TRAP"/>
</dbReference>
<name>A0A645GL69_9ZZZZ</name>
<dbReference type="SUPFAM" id="SSF57938">
    <property type="entry name" value="DnaJ/Hsp40 cysteine-rich domain"/>
    <property type="match status" value="1"/>
</dbReference>
<accession>A0A645GL69</accession>
<dbReference type="Pfam" id="PF15777">
    <property type="entry name" value="Anti-TRAP"/>
    <property type="match status" value="1"/>
</dbReference>
<dbReference type="InterPro" id="IPR036410">
    <property type="entry name" value="HSP_DnaJ_Cys-rich_dom_sf"/>
</dbReference>
<dbReference type="Gene3D" id="6.20.20.10">
    <property type="match status" value="1"/>
</dbReference>
<sequence>MDNDIKVEKECPTCHGHGKIDNKDCTACNGTGTVLTEEGLKILNYLRNSIRISEH</sequence>
<evidence type="ECO:0000313" key="1">
    <source>
        <dbReference type="EMBL" id="MPN26599.1"/>
    </source>
</evidence>
<dbReference type="AlphaFoldDB" id="A0A645GL69"/>
<protein>
    <recommendedName>
        <fullName evidence="2">Tryptophan RNA-binding attenuator protein inhibitory protein</fullName>
    </recommendedName>
</protein>
<comment type="caution">
    <text evidence="1">The sequence shown here is derived from an EMBL/GenBank/DDBJ whole genome shotgun (WGS) entry which is preliminary data.</text>
</comment>
<proteinExistence type="predicted"/>
<gene>
    <name evidence="1" type="ORF">SDC9_174024</name>
</gene>
<reference evidence="1" key="1">
    <citation type="submission" date="2019-08" db="EMBL/GenBank/DDBJ databases">
        <authorList>
            <person name="Kucharzyk K."/>
            <person name="Murdoch R.W."/>
            <person name="Higgins S."/>
            <person name="Loffler F."/>
        </authorList>
    </citation>
    <scope>NUCLEOTIDE SEQUENCE</scope>
</reference>
<evidence type="ECO:0008006" key="2">
    <source>
        <dbReference type="Google" id="ProtNLM"/>
    </source>
</evidence>
<dbReference type="EMBL" id="VSSQ01076179">
    <property type="protein sequence ID" value="MPN26599.1"/>
    <property type="molecule type" value="Genomic_DNA"/>
</dbReference>